<feature type="region of interest" description="Disordered" evidence="2">
    <location>
        <begin position="237"/>
        <end position="265"/>
    </location>
</feature>
<keyword evidence="4" id="KW-1185">Reference proteome</keyword>
<dbReference type="KEGG" id="msto:MSTO_38730"/>
<evidence type="ECO:0000313" key="4">
    <source>
        <dbReference type="Proteomes" id="UP000467130"/>
    </source>
</evidence>
<protein>
    <submittedName>
        <fullName evidence="3">Uncharacterized protein</fullName>
    </submittedName>
</protein>
<gene>
    <name evidence="3" type="ORF">MSTO_38730</name>
</gene>
<proteinExistence type="predicted"/>
<keyword evidence="1" id="KW-0175">Coiled coil</keyword>
<accession>A0A7I7QBI0</accession>
<evidence type="ECO:0000313" key="3">
    <source>
        <dbReference type="EMBL" id="BBY23668.1"/>
    </source>
</evidence>
<dbReference type="Proteomes" id="UP000467130">
    <property type="component" value="Chromosome"/>
</dbReference>
<dbReference type="AlphaFoldDB" id="A0A7I7QBI0"/>
<organism evidence="3 4">
    <name type="scientific">Mycobacterium stomatepiae</name>
    <dbReference type="NCBI Taxonomy" id="470076"/>
    <lineage>
        <taxon>Bacteria</taxon>
        <taxon>Bacillati</taxon>
        <taxon>Actinomycetota</taxon>
        <taxon>Actinomycetes</taxon>
        <taxon>Mycobacteriales</taxon>
        <taxon>Mycobacteriaceae</taxon>
        <taxon>Mycobacterium</taxon>
        <taxon>Mycobacterium simiae complex</taxon>
    </lineage>
</organism>
<feature type="coiled-coil region" evidence="1">
    <location>
        <begin position="84"/>
        <end position="158"/>
    </location>
</feature>
<reference evidence="3 4" key="1">
    <citation type="journal article" date="2019" name="Emerg. Microbes Infect.">
        <title>Comprehensive subspecies identification of 175 nontuberculous mycobacteria species based on 7547 genomic profiles.</title>
        <authorList>
            <person name="Matsumoto Y."/>
            <person name="Kinjo T."/>
            <person name="Motooka D."/>
            <person name="Nabeya D."/>
            <person name="Jung N."/>
            <person name="Uechi K."/>
            <person name="Horii T."/>
            <person name="Iida T."/>
            <person name="Fujita J."/>
            <person name="Nakamura S."/>
        </authorList>
    </citation>
    <scope>NUCLEOTIDE SEQUENCE [LARGE SCALE GENOMIC DNA]</scope>
    <source>
        <strain evidence="3 4">JCM 17783</strain>
    </source>
</reference>
<evidence type="ECO:0000256" key="2">
    <source>
        <dbReference type="SAM" id="MobiDB-lite"/>
    </source>
</evidence>
<dbReference type="RefSeq" id="WP_163791349.1">
    <property type="nucleotide sequence ID" value="NZ_AP022587.1"/>
</dbReference>
<dbReference type="EMBL" id="AP022587">
    <property type="protein sequence ID" value="BBY23668.1"/>
    <property type="molecule type" value="Genomic_DNA"/>
</dbReference>
<name>A0A7I7QBI0_9MYCO</name>
<sequence>MSVSEADPYGASRKLLNFEVERLTCHVETRDEEFADLRALARRSESRIVALSEQLSRSRADLESTSTRFSELAREIPTDVAGLSSQLSRILNTANAEADEIRAEAQRYADAIRVEAEDRAARIVGEAQLEYESASTLRADLEAQAQQIRAHVARLREDAATKAADIVRDAKDTAEEMLARVHRDVEAQRVLAQAKLDELVQVRANIATQLRDFYEKFQQLDGSVVRIDHLEGVRLGSDPSDSLPVHGAHAAPDRDLTHEALRSIG</sequence>
<evidence type="ECO:0000256" key="1">
    <source>
        <dbReference type="SAM" id="Coils"/>
    </source>
</evidence>
<feature type="compositionally biased region" description="Basic and acidic residues" evidence="2">
    <location>
        <begin position="251"/>
        <end position="265"/>
    </location>
</feature>